<dbReference type="Gene3D" id="1.10.287.1150">
    <property type="entry name" value="TPP helical domain"/>
    <property type="match status" value="1"/>
</dbReference>
<evidence type="ECO:0000256" key="2">
    <source>
        <dbReference type="ARBA" id="ARBA00003906"/>
    </source>
</evidence>
<dbReference type="Gene3D" id="3.40.50.970">
    <property type="match status" value="1"/>
</dbReference>
<comment type="function">
    <text evidence="2">E1 component of the 2-oxoglutarate dehydrogenase (OGDH) complex which catalyzes the decarboxylation of 2-oxoglutarate, the first step in the conversion of 2-oxoglutarate to succinyl-CoA and CO(2).</text>
</comment>
<evidence type="ECO:0000256" key="4">
    <source>
        <dbReference type="ARBA" id="ARBA00023002"/>
    </source>
</evidence>
<name>A0A4V3CJJ1_9BURK</name>
<dbReference type="PIRSF" id="PIRSF000157">
    <property type="entry name" value="Oxoglu_dh_E1"/>
    <property type="match status" value="1"/>
</dbReference>
<dbReference type="Proteomes" id="UP000295357">
    <property type="component" value="Unassembled WGS sequence"/>
</dbReference>
<dbReference type="RefSeq" id="WP_133603759.1">
    <property type="nucleotide sequence ID" value="NZ_JAUFPJ010000004.1"/>
</dbReference>
<dbReference type="GO" id="GO:0030976">
    <property type="term" value="F:thiamine pyrophosphate binding"/>
    <property type="evidence" value="ECO:0007669"/>
    <property type="project" value="InterPro"/>
</dbReference>
<dbReference type="GO" id="GO:0006099">
    <property type="term" value="P:tricarboxylic acid cycle"/>
    <property type="evidence" value="ECO:0007669"/>
    <property type="project" value="TreeGrafter"/>
</dbReference>
<sequence length="844" mass="92327">MSTERLPPAAANLALGASLPLPGPHSPGVDARVLAFIEAYRQHGHRCAPLDPLGLAPRAEPGDWLAPERFGLAPQEAVGSTAPLSVAQLQARLHAVYCGPLSLDCSAVRDDGRRQWLHQQFEAEAPACSETQLVALQARWQQAQDWERHMGQRQPQAKRFSLEGCEALLPLVDALLAEAAQRGLNEIFMGMPHRGRVNLLVNLLGMKPAQVFDYFEAQPRQPELQRDLVYHLGLRSRISTPQGAIWLNLAHNPSHLQSIYPVVLGMTRGARSGRAASLMLHGDAAFAGQGVVMESLMLARRPGYTVRGTVHILINNQLGFTEPNPLDGRQAQYASDIARMVDAPVLRLNAEALAELPRAARIASAYRERFGCDVLIDLVGYRRLGHSEHDLPTLTSPRLYAVVARHEGLERGASQTTVFADDAAAPGAGTPEPPPPVPAGAWREAPVGDQAGLSQLVEAMCRLPSGFKPHALVAELIAHWRRSLGGDLRQPIDWCLAENLAYATLLRAGIGLRLTGMDVCRGTFMHRQALWFDQQPGSGGSLMPLRQVAGATPLEIINSPLSEEAVLGYEYGHSVQDRAGLSLWEAQFGDFVNGAQVYIDQYLACGEEKWGCTSGLVLLLPHGYEGIGPEHSSAFLSRFLLLCGADNLRVVCPSSSAQHFHLLRRQALDPQRKPLVVMAPKTRLYKQPASHAPLAALLDGEFQPVLDDPDHGRREASRVLLCSGKLFYDLLAARADLGPAGEHIALLRLEQLYPFPRAALERLLKRYPRLDTLVWAQEETLNQGAWFFVRDELEALQPPSARLQTVARPNTAAGATASQLLHQREQEALLHQALGPMPQAHSPR</sequence>
<dbReference type="Gene3D" id="3.40.50.12470">
    <property type="match status" value="1"/>
</dbReference>
<keyword evidence="5" id="KW-0786">Thiamine pyrophosphate</keyword>
<dbReference type="SUPFAM" id="SSF52518">
    <property type="entry name" value="Thiamin diphosphate-binding fold (THDP-binding)"/>
    <property type="match status" value="2"/>
</dbReference>
<dbReference type="InterPro" id="IPR005475">
    <property type="entry name" value="Transketolase-like_Pyr-bd"/>
</dbReference>
<dbReference type="Pfam" id="PF02779">
    <property type="entry name" value="Transket_pyr"/>
    <property type="match status" value="1"/>
</dbReference>
<dbReference type="InterPro" id="IPR031717">
    <property type="entry name" value="ODO-1/KGD_C"/>
</dbReference>
<dbReference type="GO" id="GO:0005829">
    <property type="term" value="C:cytosol"/>
    <property type="evidence" value="ECO:0007669"/>
    <property type="project" value="TreeGrafter"/>
</dbReference>
<comment type="caution">
    <text evidence="7">The sequence shown here is derived from an EMBL/GenBank/DDBJ whole genome shotgun (WGS) entry which is preliminary data.</text>
</comment>
<protein>
    <recommendedName>
        <fullName evidence="3">oxoglutarate dehydrogenase (succinyl-transferring)</fullName>
        <ecNumber evidence="3">1.2.4.2</ecNumber>
    </recommendedName>
</protein>
<dbReference type="PANTHER" id="PTHR23152">
    <property type="entry name" value="2-OXOGLUTARATE DEHYDROGENASE"/>
    <property type="match status" value="1"/>
</dbReference>
<accession>A0A4V3CJJ1</accession>
<dbReference type="Pfam" id="PF00676">
    <property type="entry name" value="E1_dh"/>
    <property type="match status" value="1"/>
</dbReference>
<comment type="cofactor">
    <cofactor evidence="1">
        <name>thiamine diphosphate</name>
        <dbReference type="ChEBI" id="CHEBI:58937"/>
    </cofactor>
</comment>
<evidence type="ECO:0000256" key="3">
    <source>
        <dbReference type="ARBA" id="ARBA00012280"/>
    </source>
</evidence>
<proteinExistence type="predicted"/>
<dbReference type="PANTHER" id="PTHR23152:SF4">
    <property type="entry name" value="2-OXOADIPATE DEHYDROGENASE COMPLEX COMPONENT E1"/>
    <property type="match status" value="1"/>
</dbReference>
<evidence type="ECO:0000256" key="1">
    <source>
        <dbReference type="ARBA" id="ARBA00001964"/>
    </source>
</evidence>
<dbReference type="GO" id="GO:0004591">
    <property type="term" value="F:oxoglutarate dehydrogenase (succinyl-transferring) activity"/>
    <property type="evidence" value="ECO:0007669"/>
    <property type="project" value="UniProtKB-EC"/>
</dbReference>
<dbReference type="Gene3D" id="3.40.50.11610">
    <property type="entry name" value="Multifunctional 2-oxoglutarate metabolism enzyme, C-terminal domain"/>
    <property type="match status" value="1"/>
</dbReference>
<dbReference type="GO" id="GO:0045252">
    <property type="term" value="C:oxoglutarate dehydrogenase complex"/>
    <property type="evidence" value="ECO:0007669"/>
    <property type="project" value="TreeGrafter"/>
</dbReference>
<dbReference type="OrthoDB" id="8864388at2"/>
<dbReference type="AlphaFoldDB" id="A0A4V3CJJ1"/>
<dbReference type="InterPro" id="IPR001017">
    <property type="entry name" value="DH_E1"/>
</dbReference>
<evidence type="ECO:0000313" key="8">
    <source>
        <dbReference type="Proteomes" id="UP000295357"/>
    </source>
</evidence>
<dbReference type="SMART" id="SM00861">
    <property type="entry name" value="Transket_pyr"/>
    <property type="match status" value="1"/>
</dbReference>
<evidence type="ECO:0000313" key="7">
    <source>
        <dbReference type="EMBL" id="TDP09804.1"/>
    </source>
</evidence>
<dbReference type="Pfam" id="PF16870">
    <property type="entry name" value="OxoGdeHyase_C"/>
    <property type="match status" value="1"/>
</dbReference>
<keyword evidence="4" id="KW-0560">Oxidoreductase</keyword>
<dbReference type="InterPro" id="IPR029061">
    <property type="entry name" value="THDP-binding"/>
</dbReference>
<reference evidence="7 8" key="1">
    <citation type="submission" date="2019-03" db="EMBL/GenBank/DDBJ databases">
        <title>Genomic Encyclopedia of Type Strains, Phase IV (KMG-IV): sequencing the most valuable type-strain genomes for metagenomic binning, comparative biology and taxonomic classification.</title>
        <authorList>
            <person name="Goeker M."/>
        </authorList>
    </citation>
    <scope>NUCLEOTIDE SEQUENCE [LARGE SCALE GENOMIC DNA]</scope>
    <source>
        <strain evidence="7 8">DSM 25082</strain>
    </source>
</reference>
<dbReference type="InterPro" id="IPR011603">
    <property type="entry name" value="2oxoglutarate_DH_E1"/>
</dbReference>
<evidence type="ECO:0000259" key="6">
    <source>
        <dbReference type="SMART" id="SM00861"/>
    </source>
</evidence>
<evidence type="ECO:0000256" key="5">
    <source>
        <dbReference type="ARBA" id="ARBA00023052"/>
    </source>
</evidence>
<gene>
    <name evidence="7" type="ORF">DFR39_104371</name>
</gene>
<dbReference type="InterPro" id="IPR042179">
    <property type="entry name" value="KGD_C_sf"/>
</dbReference>
<keyword evidence="8" id="KW-1185">Reference proteome</keyword>
<dbReference type="EC" id="1.2.4.2" evidence="3"/>
<dbReference type="EMBL" id="SNXE01000004">
    <property type="protein sequence ID" value="TDP09804.1"/>
    <property type="molecule type" value="Genomic_DNA"/>
</dbReference>
<organism evidence="7 8">
    <name type="scientific">Roseateles asaccharophilus</name>
    <dbReference type="NCBI Taxonomy" id="582607"/>
    <lineage>
        <taxon>Bacteria</taxon>
        <taxon>Pseudomonadati</taxon>
        <taxon>Pseudomonadota</taxon>
        <taxon>Betaproteobacteria</taxon>
        <taxon>Burkholderiales</taxon>
        <taxon>Sphaerotilaceae</taxon>
        <taxon>Roseateles</taxon>
    </lineage>
</organism>
<feature type="domain" description="Transketolase-like pyrimidine-binding" evidence="6">
    <location>
        <begin position="492"/>
        <end position="686"/>
    </location>
</feature>